<evidence type="ECO:0000259" key="2">
    <source>
        <dbReference type="Pfam" id="PF16201"/>
    </source>
</evidence>
<evidence type="ECO:0000313" key="3">
    <source>
        <dbReference type="EMBL" id="KAL0905308.1"/>
    </source>
</evidence>
<dbReference type="Pfam" id="PF11707">
    <property type="entry name" value="Npa1"/>
    <property type="match status" value="1"/>
</dbReference>
<dbReference type="Proteomes" id="UP001552299">
    <property type="component" value="Unassembled WGS sequence"/>
</dbReference>
<sequence length="2678" mass="301515">MEDNEGIREEDYLDQEGDLRLEHCEELEEVMEEAEEKGEIGAAEGLGHPIQTSYRFKLAEILKSLHSPELVIYSEASKNFIYLLRGDSGGDVLREYVQLSPKCAELLEAWRLHMGKPGMSFILSLVSVILGHSDGNSQSVSVKRSLDFVARSLIEYKLEDIYTELNSQESRRQSAALSLLTSIVRRRMGLALEVAKRFDFKLPILSKLCGVHRKKLGNDFMPSKRLSTRRAFVRFAMSFLEAGNPRLLRWILQQKEMYYGVLRGLANDDTDTIIFVLSALHDKLLKEDSLVSPALRSVLFGSATLEQLSFISGNPLAGPAANVAHDVLVIVCTDPQNGLMPGPGLKGNKKRLLDLMKKLKGTEVAHHKQLLLAIVKKEANLCSAYLNEFPYHLEPRSSSSWFSAISLAADLVSTINIDSIIASKLCEQPVTSIEDLHETLKCIIPRAFTRSMINKGLLHSDDLVKHGSLRFVLELLKSLDDLLTSLDIMIQRTVVRQEADLCVENMASMHNFPGLNYFVPVDEHLDDDGIASFPSDEVLTQRCVALKHYIQNETRAELPDPQVLLKLLSSSSANYSGLGVKRPANFPNIGLKKQKLDEVSENLDIFVSGLDTPLTNDIAGDSLEEAAAQISEVENDHFSVVCEIWGLPKKGTFDNKLKDANSFFQSKLLDVLKIYLRTMPIAFEGSFDFFKILPVNPSSLSIDHQRSLLSLLVECIQPSSQNRISAGLLYKHLYPLINFLIFSQVKDIKSQAYALVRAAMISTGAFDKDLSEIDAWFVFLPVSVNNINADQSQGVEALCNQSAIVVSFLCEAVSTIGNNLYKHLDEIHKLLSVVDVNDHSVSFSPLVICILQKCLRLLESDSETLKLHESSLISLYVGNTLRLIMHSQVDMRTLPSLIYMLLYEIFEDHSSADENPRNSLCEWRSLKNLFGFACNILDEQVCVLHSVSGYNFEKSEDSLSSVLADVEELLRHAQGGRVDGLAVAFTSSILCAAPDDILVNLPSVLAIMQRSFPNHLPFLISVLFQEPKLLVNIRELWPKMFFSGFELINQAVDRSYGGDVGHEFSSNESILANNLDSMELSASAFCFFLKHSSFYVLLPSILSFASWESHLTRIQEVFPSNKMLELLKVKVSEDSIDDSILHLKYALFWTYHMFLLYKEKQSDIISELLLMCITVVQDLMDHLLAVIFNQTDLKVCYLSSVGQYAQFIVELIFCHPIVTLYISNPLYFSRKFTTAAFGISLDSFLTTFKQNIHSIDQCMLQLLRKLFEFLFVLSSAISSSEIHNFVWESLIRVKNTLIQKILLSFREEFELLLVSKNAGRFLAIFCIFLSLMEFISLFDLLDLVHWMFCKIESNISDGTSPLEYAVSVGLYIADGSLDMLYSFLQESTSKFKSNIFLEGLKSFDASLVPKIFYKIIDFSLCFHLNKSDICLLKTVNVVYNHRHMKPSNALLPLHVLLSSMIFNIPVKMLKYCIYSISKINAKTVLLLTEVSPVHMRLFGKIFLAILDNSLSAMDVSNAGVMRPCRGKMTSNSNDRFSNDDLLLLLPVALSYFVSALDKHGEQGFQHFMKIPLTYANILLDGFSTWDAFVSQEIFQEDVDEFSPHSLEEFNKFCCNSLIGKAIVMLHYFFVLNGSSVRWKKRLKLFDSICPQSSFFDGHFSCGDEGLDACSYKESLKVINEVAAKISFMRLLLFSPECSIQSMGFLEDESVKHTFMEKESGRLNQAKLRFMNILINTLDHIWKQFPLKVDSSVAGCATNCYGVFRFLENLILKEIVKLSKEMHSYLIEISSFSFANGFIKSSLLHRFEDHATLRGIRCFLITLSGSKFSFGDVLELLIGHSAFVKIILWNLAISDSSVFSSGTLLQPLNSVLKLVDFSCSLQNIRHNEPSPKVGRDCYSVEDVKLEVVRLLRILFHLRDGTARMGCFNSKELLSLLLCGYSATQSQIDLEIFHLMQEIESLEGPDNVNMEALDYMWGVAALKMRKEKTHDILLPPNGTSDCETIEERKIHFRENIPVDSKVCAVTVLHLCNNGSSRASLSLESLLEDESIKYPKIVASSGKDIIQPYDPSFILRFSIHSLSMGYLEPVEFSRLGLLAVTFASISSSDEVVRRLGYDCLGRFKICLEKCRKGKDLLQLLLLLTYLQNGITEAWQEIPSVFAIFAAEASLTLLDHSQNYFLTISKFLMRFPRVNLKAIPLFHTLFGSRSVHFSTERLWILRLLCAGLNSPDDAKLYLRNNVLDVLLSYSSSALADDEFKILTLMIVKKCVQLHMLADLLVKEFGLLPWLSSLLLFYVERLIGYQEERFSVDIVKLILEVVNDVVSSGMVSEWLQDCALEQLSEFSLLLVQLFVGSVKLLKEDISLVHAMLTVITSTMRLSQKRNIYQPHFTLSLECLLQLFQVVNVKFGNLGHTIELGMNAILMAIPTPVASQVHKAKLRKLLTWAAPAVLWSNVNKKFLTKDLNSALMIMSVKEHIEESLASKLLRWVSASVILGTVLSHSEVYASSRMDGNENMLSYLKGISMNARAATKDSSVVNESLALLILHLQDFLSRKCVLPSVVSALSVLLLSTASSGTGTVKEYLDDNYGTIQSLCSKIRFPAETNPAWRWSFDQPWKDSSLKKSEMELMEEEHACQSLCIIFSNALGVGKAQGFPALCVEDVENLGLFQWEKEVFAGFRNL</sequence>
<gene>
    <name evidence="3" type="ORF">M5K25_023717</name>
</gene>
<reference evidence="3 4" key="1">
    <citation type="journal article" date="2024" name="Plant Biotechnol. J.">
        <title>Dendrobium thyrsiflorum genome and its molecular insights into genes involved in important horticultural traits.</title>
        <authorList>
            <person name="Chen B."/>
            <person name="Wang J.Y."/>
            <person name="Zheng P.J."/>
            <person name="Li K.L."/>
            <person name="Liang Y.M."/>
            <person name="Chen X.F."/>
            <person name="Zhang C."/>
            <person name="Zhao X."/>
            <person name="He X."/>
            <person name="Zhang G.Q."/>
            <person name="Liu Z.J."/>
            <person name="Xu Q."/>
        </authorList>
    </citation>
    <scope>NUCLEOTIDE SEQUENCE [LARGE SCALE GENOMIC DNA]</scope>
    <source>
        <strain evidence="3">GZMU011</strain>
    </source>
</reference>
<organism evidence="3 4">
    <name type="scientific">Dendrobium thyrsiflorum</name>
    <name type="common">Pinecone-like raceme dendrobium</name>
    <name type="synonym">Orchid</name>
    <dbReference type="NCBI Taxonomy" id="117978"/>
    <lineage>
        <taxon>Eukaryota</taxon>
        <taxon>Viridiplantae</taxon>
        <taxon>Streptophyta</taxon>
        <taxon>Embryophyta</taxon>
        <taxon>Tracheophyta</taxon>
        <taxon>Spermatophyta</taxon>
        <taxon>Magnoliopsida</taxon>
        <taxon>Liliopsida</taxon>
        <taxon>Asparagales</taxon>
        <taxon>Orchidaceae</taxon>
        <taxon>Epidendroideae</taxon>
        <taxon>Malaxideae</taxon>
        <taxon>Dendrobiinae</taxon>
        <taxon>Dendrobium</taxon>
    </lineage>
</organism>
<feature type="domain" description="URB1 C-terminal" evidence="2">
    <location>
        <begin position="2095"/>
        <end position="2285"/>
    </location>
</feature>
<proteinExistence type="predicted"/>
<dbReference type="InterPro" id="IPR039844">
    <property type="entry name" value="URB1"/>
</dbReference>
<comment type="caution">
    <text evidence="3">The sequence shown here is derived from an EMBL/GenBank/DDBJ whole genome shotgun (WGS) entry which is preliminary data.</text>
</comment>
<dbReference type="InterPro" id="IPR021714">
    <property type="entry name" value="URB1_N"/>
</dbReference>
<evidence type="ECO:0008006" key="5">
    <source>
        <dbReference type="Google" id="ProtNLM"/>
    </source>
</evidence>
<keyword evidence="4" id="KW-1185">Reference proteome</keyword>
<accession>A0ABD0U0H3</accession>
<dbReference type="EMBL" id="JANQDX010000018">
    <property type="protein sequence ID" value="KAL0905308.1"/>
    <property type="molecule type" value="Genomic_DNA"/>
</dbReference>
<protein>
    <recommendedName>
        <fullName evidence="5">Nucleolar pre-ribosomal-associated protein 1</fullName>
    </recommendedName>
</protein>
<dbReference type="PANTHER" id="PTHR13500:SF0">
    <property type="entry name" value="NUCLEOLAR PRE-RIBOSOMAL-ASSOCIATED PROTEIN 1"/>
    <property type="match status" value="1"/>
</dbReference>
<evidence type="ECO:0000259" key="1">
    <source>
        <dbReference type="Pfam" id="PF11707"/>
    </source>
</evidence>
<dbReference type="PANTHER" id="PTHR13500">
    <property type="entry name" value="NUCLEOLAR PRERIBOSOMAL-ASSOCIATED PROTEIN 1"/>
    <property type="match status" value="1"/>
</dbReference>
<dbReference type="Pfam" id="PF16201">
    <property type="entry name" value="NopRA1"/>
    <property type="match status" value="1"/>
</dbReference>
<dbReference type="InterPro" id="IPR032436">
    <property type="entry name" value="URB1_C"/>
</dbReference>
<name>A0ABD0U0H3_DENTH</name>
<evidence type="ECO:0000313" key="4">
    <source>
        <dbReference type="Proteomes" id="UP001552299"/>
    </source>
</evidence>
<feature type="domain" description="URB1 N-terminal" evidence="1">
    <location>
        <begin position="103"/>
        <end position="403"/>
    </location>
</feature>